<feature type="region of interest" description="Disordered" evidence="1">
    <location>
        <begin position="328"/>
        <end position="380"/>
    </location>
</feature>
<proteinExistence type="predicted"/>
<evidence type="ECO:0000256" key="1">
    <source>
        <dbReference type="SAM" id="MobiDB-lite"/>
    </source>
</evidence>
<reference evidence="2" key="1">
    <citation type="submission" date="2021-01" db="EMBL/GenBank/DDBJ databases">
        <authorList>
            <consortium name="Genoscope - CEA"/>
            <person name="William W."/>
        </authorList>
    </citation>
    <scope>NUCLEOTIDE SEQUENCE</scope>
</reference>
<feature type="compositionally biased region" description="Pro residues" evidence="1">
    <location>
        <begin position="363"/>
        <end position="372"/>
    </location>
</feature>
<protein>
    <submittedName>
        <fullName evidence="2">Uncharacterized protein</fullName>
    </submittedName>
</protein>
<keyword evidence="3" id="KW-1185">Reference proteome</keyword>
<feature type="region of interest" description="Disordered" evidence="1">
    <location>
        <begin position="135"/>
        <end position="172"/>
    </location>
</feature>
<name>A0A8S1K296_9CILI</name>
<dbReference type="OrthoDB" id="307445at2759"/>
<dbReference type="Proteomes" id="UP000692954">
    <property type="component" value="Unassembled WGS sequence"/>
</dbReference>
<evidence type="ECO:0000313" key="2">
    <source>
        <dbReference type="EMBL" id="CAD8049528.1"/>
    </source>
</evidence>
<evidence type="ECO:0000313" key="3">
    <source>
        <dbReference type="Proteomes" id="UP000692954"/>
    </source>
</evidence>
<feature type="compositionally biased region" description="Low complexity" evidence="1">
    <location>
        <begin position="328"/>
        <end position="348"/>
    </location>
</feature>
<gene>
    <name evidence="2" type="ORF">PSON_ATCC_30995.1.T0040183</name>
</gene>
<sequence>MQQVCSNFLADPSDTSFGFQIKCKNCQFTRKQHIQNNNVKPKQDVNEIKTITSNSKLQDKLVNVVGNAFQNPKMQESMKEPQNQQKAVTTIEQIVFQKATSINEKQNEKNETDMSIDNQIQFERQNVRIYNSDKALINQSPKNQEKNQNEKVLEEENQKGLSQKPSFQQDSNFNQKVEQIQNNKNELEEVKPNKLQSNQFIKQDQNTSQKVEQQSNSDTIKTKITEVQQPKKLQSNPFIQKNQEQQQNQTAVQGNPIEEQKIKKLSQNQFMKIDQNFPLKVEQKCFNNQVTTFKPQVQVVVNDQKDPQQTEKQQKQHQIQNQQQINPQNNLKLPQDNSNSNQLSNPQSVKEKAKSMQFFGFGVPPPNKPPQDPYQEKPQIQFLLDRPILLQKKHNRSQQNFQDTQN</sequence>
<feature type="compositionally biased region" description="Polar residues" evidence="1">
    <location>
        <begin position="159"/>
        <end position="172"/>
    </location>
</feature>
<feature type="compositionally biased region" description="Basic and acidic residues" evidence="1">
    <location>
        <begin position="143"/>
        <end position="158"/>
    </location>
</feature>
<dbReference type="EMBL" id="CAJJDN010000004">
    <property type="protein sequence ID" value="CAD8049528.1"/>
    <property type="molecule type" value="Genomic_DNA"/>
</dbReference>
<feature type="region of interest" description="Disordered" evidence="1">
    <location>
        <begin position="304"/>
        <end position="323"/>
    </location>
</feature>
<dbReference type="AlphaFoldDB" id="A0A8S1K296"/>
<comment type="caution">
    <text evidence="2">The sequence shown here is derived from an EMBL/GenBank/DDBJ whole genome shotgun (WGS) entry which is preliminary data.</text>
</comment>
<organism evidence="2 3">
    <name type="scientific">Paramecium sonneborni</name>
    <dbReference type="NCBI Taxonomy" id="65129"/>
    <lineage>
        <taxon>Eukaryota</taxon>
        <taxon>Sar</taxon>
        <taxon>Alveolata</taxon>
        <taxon>Ciliophora</taxon>
        <taxon>Intramacronucleata</taxon>
        <taxon>Oligohymenophorea</taxon>
        <taxon>Peniculida</taxon>
        <taxon>Parameciidae</taxon>
        <taxon>Paramecium</taxon>
    </lineage>
</organism>
<accession>A0A8S1K296</accession>
<feature type="compositionally biased region" description="Basic and acidic residues" evidence="1">
    <location>
        <begin position="304"/>
        <end position="314"/>
    </location>
</feature>